<feature type="compositionally biased region" description="Basic and acidic residues" evidence="8">
    <location>
        <begin position="152"/>
        <end position="163"/>
    </location>
</feature>
<name>A0A845SG08_9GAMM</name>
<comment type="cofactor">
    <cofactor evidence="7">
        <name>Ni(2+)</name>
        <dbReference type="ChEBI" id="CHEBI:49786"/>
    </cofactor>
    <text evidence="7">Binds 1 nickel ion per subunit.</text>
</comment>
<feature type="binding site" evidence="7">
    <location>
        <position position="77"/>
    </location>
    <ligand>
        <name>Ni(2+)</name>
        <dbReference type="ChEBI" id="CHEBI:49786"/>
    </ligand>
</feature>
<dbReference type="EMBL" id="WUBS01000010">
    <property type="protein sequence ID" value="NDL63993.1"/>
    <property type="molecule type" value="Genomic_DNA"/>
</dbReference>
<evidence type="ECO:0000256" key="5">
    <source>
        <dbReference type="ARBA" id="ARBA00023125"/>
    </source>
</evidence>
<dbReference type="Gene3D" id="1.10.1220.10">
    <property type="entry name" value="Met repressor-like"/>
    <property type="match status" value="1"/>
</dbReference>
<dbReference type="CDD" id="cd22231">
    <property type="entry name" value="RHH_NikR_HicB-like"/>
    <property type="match status" value="1"/>
</dbReference>
<dbReference type="InterPro" id="IPR027271">
    <property type="entry name" value="Acetolactate_synth/TF_NikR_C"/>
</dbReference>
<protein>
    <recommendedName>
        <fullName evidence="7">Nickel-responsive regulator</fullName>
    </recommendedName>
</protein>
<dbReference type="InterPro" id="IPR045865">
    <property type="entry name" value="ACT-like_dom_sf"/>
</dbReference>
<dbReference type="InterPro" id="IPR013321">
    <property type="entry name" value="Arc_rbn_hlx_hlx"/>
</dbReference>
<dbReference type="GO" id="GO:0010045">
    <property type="term" value="P:response to nickel cation"/>
    <property type="evidence" value="ECO:0007669"/>
    <property type="project" value="InterPro"/>
</dbReference>
<evidence type="ECO:0000256" key="8">
    <source>
        <dbReference type="SAM" id="MobiDB-lite"/>
    </source>
</evidence>
<feature type="binding site" evidence="7">
    <location>
        <position position="96"/>
    </location>
    <ligand>
        <name>Ni(2+)</name>
        <dbReference type="ChEBI" id="CHEBI:49786"/>
    </ligand>
</feature>
<dbReference type="Proteomes" id="UP000461443">
    <property type="component" value="Unassembled WGS sequence"/>
</dbReference>
<dbReference type="InterPro" id="IPR050192">
    <property type="entry name" value="CopG/NikR_regulator"/>
</dbReference>
<dbReference type="HAMAP" id="MF_00476">
    <property type="entry name" value="NikR"/>
    <property type="match status" value="1"/>
</dbReference>
<reference evidence="11 12" key="2">
    <citation type="submission" date="2020-02" db="EMBL/GenBank/DDBJ databases">
        <title>The new genus of Enterobacteriales.</title>
        <authorList>
            <person name="Kim I.S."/>
        </authorList>
    </citation>
    <scope>NUCLEOTIDE SEQUENCE [LARGE SCALE GENOMIC DNA]</scope>
    <source>
        <strain evidence="11 12">SAP-6</strain>
    </source>
</reference>
<keyword evidence="7" id="KW-0678">Repressor</keyword>
<dbReference type="Pfam" id="PF08753">
    <property type="entry name" value="NikR_C"/>
    <property type="match status" value="1"/>
</dbReference>
<dbReference type="Gene3D" id="3.30.70.1150">
    <property type="entry name" value="ACT-like. Chain A, domain 2"/>
    <property type="match status" value="1"/>
</dbReference>
<evidence type="ECO:0000313" key="12">
    <source>
        <dbReference type="Proteomes" id="UP000461443"/>
    </source>
</evidence>
<dbReference type="NCBIfam" id="NF002815">
    <property type="entry name" value="PRK02967.1"/>
    <property type="match status" value="1"/>
</dbReference>
<feature type="domain" description="Ribbon-helix-helix protein CopG" evidence="9">
    <location>
        <begin position="3"/>
        <end position="42"/>
    </location>
</feature>
<dbReference type="RefSeq" id="WP_162366714.1">
    <property type="nucleotide sequence ID" value="NZ_WUBS01000010.1"/>
</dbReference>
<feature type="region of interest" description="Disordered" evidence="8">
    <location>
        <begin position="152"/>
        <end position="174"/>
    </location>
</feature>
<dbReference type="PANTHER" id="PTHR34719:SF2">
    <property type="entry name" value="NICKEL-RESPONSIVE REGULATOR"/>
    <property type="match status" value="1"/>
</dbReference>
<proteinExistence type="inferred from homology"/>
<dbReference type="InterPro" id="IPR014864">
    <property type="entry name" value="TF_NikR_Ni-bd_C"/>
</dbReference>
<accession>A0A845SG08</accession>
<dbReference type="NCBIfam" id="NF003381">
    <property type="entry name" value="PRK04460.1"/>
    <property type="match status" value="1"/>
</dbReference>
<dbReference type="GO" id="GO:0016151">
    <property type="term" value="F:nickel cation binding"/>
    <property type="evidence" value="ECO:0007669"/>
    <property type="project" value="UniProtKB-UniRule"/>
</dbReference>
<sequence>MQRLTISLDDRLAAELDELMRLRGYSSRSEAFRDMLRRDLGQQAAAADPEAPFIAVLSYVYDHHERQLATRLTELQHDHHELTVSTMHAHLSHDECVETAILRGPLGVLTDFAQSVIAQTGVRHGSINLVPLDAPAARDAKKITVHAAMTAEHGRAGDREQGHRHPHKHAHKHA</sequence>
<evidence type="ECO:0000259" key="10">
    <source>
        <dbReference type="Pfam" id="PF08753"/>
    </source>
</evidence>
<feature type="domain" description="Transcription factor NikR nickel binding C-terminal" evidence="10">
    <location>
        <begin position="54"/>
        <end position="129"/>
    </location>
</feature>
<dbReference type="InterPro" id="IPR022988">
    <property type="entry name" value="Ni_resp_reg_NikR"/>
</dbReference>
<gene>
    <name evidence="7 11" type="primary">nikR</name>
    <name evidence="11" type="ORF">GRH90_14700</name>
</gene>
<dbReference type="GO" id="GO:0003700">
    <property type="term" value="F:DNA-binding transcription factor activity"/>
    <property type="evidence" value="ECO:0007669"/>
    <property type="project" value="UniProtKB-UniRule"/>
</dbReference>
<keyword evidence="12" id="KW-1185">Reference proteome</keyword>
<evidence type="ECO:0000256" key="6">
    <source>
        <dbReference type="ARBA" id="ARBA00023163"/>
    </source>
</evidence>
<dbReference type="InterPro" id="IPR002145">
    <property type="entry name" value="CopG"/>
</dbReference>
<comment type="caution">
    <text evidence="11">The sequence shown here is derived from an EMBL/GenBank/DDBJ whole genome shotgun (WGS) entry which is preliminary data.</text>
</comment>
<evidence type="ECO:0000259" key="9">
    <source>
        <dbReference type="Pfam" id="PF01402"/>
    </source>
</evidence>
<organism evidence="11 12">
    <name type="scientific">Acerihabitans arboris</name>
    <dbReference type="NCBI Taxonomy" id="2691583"/>
    <lineage>
        <taxon>Bacteria</taxon>
        <taxon>Pseudomonadati</taxon>
        <taxon>Pseudomonadota</taxon>
        <taxon>Gammaproteobacteria</taxon>
        <taxon>Enterobacterales</taxon>
        <taxon>Pectobacteriaceae</taxon>
        <taxon>Acerihabitans</taxon>
    </lineage>
</organism>
<dbReference type="Pfam" id="PF01402">
    <property type="entry name" value="RHH_1"/>
    <property type="match status" value="1"/>
</dbReference>
<evidence type="ECO:0000256" key="2">
    <source>
        <dbReference type="ARBA" id="ARBA00022596"/>
    </source>
</evidence>
<dbReference type="SUPFAM" id="SSF55021">
    <property type="entry name" value="ACT-like"/>
    <property type="match status" value="1"/>
</dbReference>
<comment type="subunit">
    <text evidence="7">Homotetramer.</text>
</comment>
<dbReference type="PANTHER" id="PTHR34719">
    <property type="entry name" value="NICKEL-RESPONSIVE REGULATOR"/>
    <property type="match status" value="1"/>
</dbReference>
<comment type="similarity">
    <text evidence="1 7">Belongs to the transcriptional regulatory CopG/NikR family.</text>
</comment>
<evidence type="ECO:0000256" key="7">
    <source>
        <dbReference type="HAMAP-Rule" id="MF_00476"/>
    </source>
</evidence>
<evidence type="ECO:0000256" key="3">
    <source>
        <dbReference type="ARBA" id="ARBA00022723"/>
    </source>
</evidence>
<keyword evidence="5 7" id="KW-0238">DNA-binding</keyword>
<dbReference type="InterPro" id="IPR010985">
    <property type="entry name" value="Ribbon_hlx_hlx"/>
</dbReference>
<evidence type="ECO:0000256" key="4">
    <source>
        <dbReference type="ARBA" id="ARBA00023015"/>
    </source>
</evidence>
<keyword evidence="6 7" id="KW-0804">Transcription</keyword>
<comment type="function">
    <text evidence="7">Transcriptional repressor of the nikABCDE operon. Is active in the presence of excessive concentrations of intracellular nickel.</text>
</comment>
<reference evidence="11 12" key="1">
    <citation type="submission" date="2019-12" db="EMBL/GenBank/DDBJ databases">
        <authorList>
            <person name="Lee S.D."/>
        </authorList>
    </citation>
    <scope>NUCLEOTIDE SEQUENCE [LARGE SCALE GENOMIC DNA]</scope>
    <source>
        <strain evidence="11 12">SAP-6</strain>
    </source>
</reference>
<feature type="compositionally biased region" description="Basic residues" evidence="8">
    <location>
        <begin position="164"/>
        <end position="174"/>
    </location>
</feature>
<dbReference type="GO" id="GO:0043565">
    <property type="term" value="F:sequence-specific DNA binding"/>
    <property type="evidence" value="ECO:0007669"/>
    <property type="project" value="UniProtKB-ARBA"/>
</dbReference>
<evidence type="ECO:0000313" key="11">
    <source>
        <dbReference type="EMBL" id="NDL63993.1"/>
    </source>
</evidence>
<dbReference type="AlphaFoldDB" id="A0A845SG08"/>
<keyword evidence="3 7" id="KW-0479">Metal-binding</keyword>
<evidence type="ECO:0000256" key="1">
    <source>
        <dbReference type="ARBA" id="ARBA00008478"/>
    </source>
</evidence>
<feature type="binding site" evidence="7">
    <location>
        <position position="90"/>
    </location>
    <ligand>
        <name>Ni(2+)</name>
        <dbReference type="ChEBI" id="CHEBI:49786"/>
    </ligand>
</feature>
<keyword evidence="2 7" id="KW-0533">Nickel</keyword>
<dbReference type="SUPFAM" id="SSF47598">
    <property type="entry name" value="Ribbon-helix-helix"/>
    <property type="match status" value="1"/>
</dbReference>
<keyword evidence="4 7" id="KW-0805">Transcription regulation</keyword>
<feature type="binding site" evidence="7">
    <location>
        <position position="88"/>
    </location>
    <ligand>
        <name>Ni(2+)</name>
        <dbReference type="ChEBI" id="CHEBI:49786"/>
    </ligand>
</feature>